<feature type="domain" description="Integrase catalytic" evidence="8">
    <location>
        <begin position="558"/>
        <end position="733"/>
    </location>
</feature>
<dbReference type="GO" id="GO:0004519">
    <property type="term" value="F:endonuclease activity"/>
    <property type="evidence" value="ECO:0007669"/>
    <property type="project" value="UniProtKB-KW"/>
</dbReference>
<comment type="caution">
    <text evidence="9">The sequence shown here is derived from an EMBL/GenBank/DDBJ whole genome shotgun (WGS) entry which is preliminary data.</text>
</comment>
<feature type="region of interest" description="Disordered" evidence="7">
    <location>
        <begin position="31"/>
        <end position="56"/>
    </location>
</feature>
<evidence type="ECO:0000256" key="1">
    <source>
        <dbReference type="ARBA" id="ARBA00022679"/>
    </source>
</evidence>
<dbReference type="GO" id="GO:0015074">
    <property type="term" value="P:DNA integration"/>
    <property type="evidence" value="ECO:0007669"/>
    <property type="project" value="InterPro"/>
</dbReference>
<keyword evidence="3" id="KW-0540">Nuclease</keyword>
<dbReference type="AlphaFoldDB" id="A0A5B6W8N0"/>
<evidence type="ECO:0000256" key="4">
    <source>
        <dbReference type="ARBA" id="ARBA00022759"/>
    </source>
</evidence>
<dbReference type="GO" id="GO:0003676">
    <property type="term" value="F:nucleic acid binding"/>
    <property type="evidence" value="ECO:0007669"/>
    <property type="project" value="InterPro"/>
</dbReference>
<feature type="region of interest" description="Disordered" evidence="7">
    <location>
        <begin position="198"/>
        <end position="227"/>
    </location>
</feature>
<keyword evidence="6 9" id="KW-0695">RNA-directed DNA polymerase</keyword>
<sequence length="820" mass="94153">MPYILCDGVMIVDSLNCVSIAMDPERAMADDVESNGHAPAQGTTPTKSRPVSSSHGVDKIRKHGAEVFWATVDDDAVKADDTAYQWWNTLVSVVLRDQVTWEFFQTEFRKKYISQRFLVQKHKEFFELKQGRMTVTEYEREFIRLSKYAREYVSTEQIMCKRFVDRLNEDIKLLVEILELKEFVVLVERACKAKDLSKEKRKAESNARDSTKRSMNEKDKSQNVKFSNPTVRGKPFRKVGNVSGGRGVTRDTASRSDARAPARAYAICTCEEASSPDVIIVNCRRKTIELKCQSNEIIRIESDDLNSMPVVISSMLAQRFVRKGGEAYLAYVLDTKVTETKIESVPVVCEYSDVFPEELPGLPPIREVEFGIELVSGTTPISIAPYRMTPTELKELKTQLQELTDKEAPMLVQPESGKEFVVFSDASLSGLGCVLMQEGKVIAYALRQLKPREKNYLTHDLELVTIVFALKIWPHYLIGENCHYTDYKSLKYLMTQKDLNLRQRRWLELLKDYELVIDYHPGKANVVADALSRKSLFTLRALNTQLALSDDGSLIAELKARPLFLQQICEVQKFDNELQAKRAQCESTSDSEFRIGSNDCLMFHDRIYVPKNSELIQNILNEAHNSCLSVHPGSTKIVPLSTVSDRDPRFTLQFWKKLQEALGTKLHFNTAFHPQTDRQSERVIQIVEDMSRCCILEFEGSLEKYLPLIESTSNNSFQSSIKMAPYKALYSRKCRIPLYWTELSENKNHGIDLIRETEEKVKQICDSLKVASDRQKSYADLKRKDIVFQIRDRVFLEVSSWKMIFWFGRKGKLSSQFIRL</sequence>
<dbReference type="Gene3D" id="3.30.420.10">
    <property type="entry name" value="Ribonuclease H-like superfamily/Ribonuclease H"/>
    <property type="match status" value="1"/>
</dbReference>
<name>A0A5B6W8N0_9ROSI</name>
<dbReference type="PANTHER" id="PTHR37984:SF5">
    <property type="entry name" value="PROTEIN NYNRIN-LIKE"/>
    <property type="match status" value="1"/>
</dbReference>
<proteinExistence type="predicted"/>
<dbReference type="InterPro" id="IPR012337">
    <property type="entry name" value="RNaseH-like_sf"/>
</dbReference>
<feature type="compositionally biased region" description="Polar residues" evidence="7">
    <location>
        <begin position="41"/>
        <end position="55"/>
    </location>
</feature>
<evidence type="ECO:0000259" key="8">
    <source>
        <dbReference type="PROSITE" id="PS50994"/>
    </source>
</evidence>
<evidence type="ECO:0000256" key="2">
    <source>
        <dbReference type="ARBA" id="ARBA00022695"/>
    </source>
</evidence>
<keyword evidence="1" id="KW-0808">Transferase</keyword>
<evidence type="ECO:0000256" key="7">
    <source>
        <dbReference type="SAM" id="MobiDB-lite"/>
    </source>
</evidence>
<evidence type="ECO:0000313" key="10">
    <source>
        <dbReference type="Proteomes" id="UP000325315"/>
    </source>
</evidence>
<dbReference type="InterPro" id="IPR005162">
    <property type="entry name" value="Retrotrans_gag_dom"/>
</dbReference>
<dbReference type="PANTHER" id="PTHR37984">
    <property type="entry name" value="PROTEIN CBG26694"/>
    <property type="match status" value="1"/>
</dbReference>
<dbReference type="Pfam" id="PF17917">
    <property type="entry name" value="RT_RNaseH"/>
    <property type="match status" value="1"/>
</dbReference>
<keyword evidence="10" id="KW-1185">Reference proteome</keyword>
<keyword evidence="2" id="KW-0548">Nucleotidyltransferase</keyword>
<dbReference type="OrthoDB" id="2272416at2759"/>
<dbReference type="Gene3D" id="3.10.10.10">
    <property type="entry name" value="HIV Type 1 Reverse Transcriptase, subunit A, domain 1"/>
    <property type="match status" value="1"/>
</dbReference>
<dbReference type="InterPro" id="IPR041373">
    <property type="entry name" value="RT_RNaseH"/>
</dbReference>
<dbReference type="InterPro" id="IPR001584">
    <property type="entry name" value="Integrase_cat-core"/>
</dbReference>
<dbReference type="Pfam" id="PF03732">
    <property type="entry name" value="Retrotrans_gag"/>
    <property type="match status" value="1"/>
</dbReference>
<dbReference type="InterPro" id="IPR043502">
    <property type="entry name" value="DNA/RNA_pol_sf"/>
</dbReference>
<dbReference type="InterPro" id="IPR036397">
    <property type="entry name" value="RNaseH_sf"/>
</dbReference>
<keyword evidence="4" id="KW-0255">Endonuclease</keyword>
<dbReference type="EMBL" id="SMMG02000004">
    <property type="protein sequence ID" value="KAA3477565.1"/>
    <property type="molecule type" value="Genomic_DNA"/>
</dbReference>
<dbReference type="InterPro" id="IPR050951">
    <property type="entry name" value="Retrovirus_Pol_polyprotein"/>
</dbReference>
<evidence type="ECO:0000256" key="3">
    <source>
        <dbReference type="ARBA" id="ARBA00022722"/>
    </source>
</evidence>
<dbReference type="GO" id="GO:0016787">
    <property type="term" value="F:hydrolase activity"/>
    <property type="evidence" value="ECO:0007669"/>
    <property type="project" value="UniProtKB-KW"/>
</dbReference>
<protein>
    <submittedName>
        <fullName evidence="9">Reverse transcriptase</fullName>
    </submittedName>
</protein>
<dbReference type="Proteomes" id="UP000325315">
    <property type="component" value="Unassembled WGS sequence"/>
</dbReference>
<accession>A0A5B6W8N0</accession>
<gene>
    <name evidence="9" type="ORF">EPI10_011444</name>
</gene>
<feature type="compositionally biased region" description="Basic and acidic residues" evidence="7">
    <location>
        <begin position="198"/>
        <end position="222"/>
    </location>
</feature>
<dbReference type="CDD" id="cd09274">
    <property type="entry name" value="RNase_HI_RT_Ty3"/>
    <property type="match status" value="1"/>
</dbReference>
<dbReference type="SUPFAM" id="SSF56672">
    <property type="entry name" value="DNA/RNA polymerases"/>
    <property type="match status" value="2"/>
</dbReference>
<reference evidence="10" key="1">
    <citation type="journal article" date="2019" name="Plant Biotechnol. J.">
        <title>Genome sequencing of the Australian wild diploid species Gossypium australe highlights disease resistance and delayed gland morphogenesis.</title>
        <authorList>
            <person name="Cai Y."/>
            <person name="Cai X."/>
            <person name="Wang Q."/>
            <person name="Wang P."/>
            <person name="Zhang Y."/>
            <person name="Cai C."/>
            <person name="Xu Y."/>
            <person name="Wang K."/>
            <person name="Zhou Z."/>
            <person name="Wang C."/>
            <person name="Geng S."/>
            <person name="Li B."/>
            <person name="Dong Q."/>
            <person name="Hou Y."/>
            <person name="Wang H."/>
            <person name="Ai P."/>
            <person name="Liu Z."/>
            <person name="Yi F."/>
            <person name="Sun M."/>
            <person name="An G."/>
            <person name="Cheng J."/>
            <person name="Zhang Y."/>
            <person name="Shi Q."/>
            <person name="Xie Y."/>
            <person name="Shi X."/>
            <person name="Chang Y."/>
            <person name="Huang F."/>
            <person name="Chen Y."/>
            <person name="Hong S."/>
            <person name="Mi L."/>
            <person name="Sun Q."/>
            <person name="Zhang L."/>
            <person name="Zhou B."/>
            <person name="Peng R."/>
            <person name="Zhang X."/>
            <person name="Liu F."/>
        </authorList>
    </citation>
    <scope>NUCLEOTIDE SEQUENCE [LARGE SCALE GENOMIC DNA]</scope>
    <source>
        <strain evidence="10">cv. PA1801</strain>
    </source>
</reference>
<dbReference type="SUPFAM" id="SSF53098">
    <property type="entry name" value="Ribonuclease H-like"/>
    <property type="match status" value="1"/>
</dbReference>
<evidence type="ECO:0000256" key="6">
    <source>
        <dbReference type="ARBA" id="ARBA00022918"/>
    </source>
</evidence>
<evidence type="ECO:0000256" key="5">
    <source>
        <dbReference type="ARBA" id="ARBA00022801"/>
    </source>
</evidence>
<organism evidence="9 10">
    <name type="scientific">Gossypium australe</name>
    <dbReference type="NCBI Taxonomy" id="47621"/>
    <lineage>
        <taxon>Eukaryota</taxon>
        <taxon>Viridiplantae</taxon>
        <taxon>Streptophyta</taxon>
        <taxon>Embryophyta</taxon>
        <taxon>Tracheophyta</taxon>
        <taxon>Spermatophyta</taxon>
        <taxon>Magnoliopsida</taxon>
        <taxon>eudicotyledons</taxon>
        <taxon>Gunneridae</taxon>
        <taxon>Pentapetalae</taxon>
        <taxon>rosids</taxon>
        <taxon>malvids</taxon>
        <taxon>Malvales</taxon>
        <taxon>Malvaceae</taxon>
        <taxon>Malvoideae</taxon>
        <taxon>Gossypium</taxon>
    </lineage>
</organism>
<evidence type="ECO:0000313" key="9">
    <source>
        <dbReference type="EMBL" id="KAA3477565.1"/>
    </source>
</evidence>
<dbReference type="PROSITE" id="PS50994">
    <property type="entry name" value="INTEGRASE"/>
    <property type="match status" value="1"/>
</dbReference>
<keyword evidence="5" id="KW-0378">Hydrolase</keyword>
<dbReference type="GO" id="GO:0003964">
    <property type="term" value="F:RNA-directed DNA polymerase activity"/>
    <property type="evidence" value="ECO:0007669"/>
    <property type="project" value="UniProtKB-KW"/>
</dbReference>